<keyword evidence="6" id="KW-0963">Cytoplasm</keyword>
<dbReference type="GeneID" id="19331273"/>
<dbReference type="VEuPathDB" id="FungiDB:MYCFIDRAFT_144445"/>
<evidence type="ECO:0000313" key="11">
    <source>
        <dbReference type="Proteomes" id="UP000016932"/>
    </source>
</evidence>
<dbReference type="HOGENOM" id="CLU_040685_0_0_1"/>
<dbReference type="AlphaFoldDB" id="M3ALN2"/>
<feature type="region of interest" description="Disordered" evidence="9">
    <location>
        <begin position="348"/>
        <end position="369"/>
    </location>
</feature>
<dbReference type="EMBL" id="KB446563">
    <property type="protein sequence ID" value="EME78357.1"/>
    <property type="molecule type" value="Genomic_DNA"/>
</dbReference>
<feature type="compositionally biased region" description="Basic and acidic residues" evidence="9">
    <location>
        <begin position="354"/>
        <end position="369"/>
    </location>
</feature>
<evidence type="ECO:0000313" key="10">
    <source>
        <dbReference type="EMBL" id="EME78357.1"/>
    </source>
</evidence>
<reference evidence="10 11" key="1">
    <citation type="journal article" date="2012" name="PLoS Pathog.">
        <title>Diverse lifestyles and strategies of plant pathogenesis encoded in the genomes of eighteen Dothideomycetes fungi.</title>
        <authorList>
            <person name="Ohm R.A."/>
            <person name="Feau N."/>
            <person name="Henrissat B."/>
            <person name="Schoch C.L."/>
            <person name="Horwitz B.A."/>
            <person name="Barry K.W."/>
            <person name="Condon B.J."/>
            <person name="Copeland A.C."/>
            <person name="Dhillon B."/>
            <person name="Glaser F."/>
            <person name="Hesse C.N."/>
            <person name="Kosti I."/>
            <person name="LaButti K."/>
            <person name="Lindquist E.A."/>
            <person name="Lucas S."/>
            <person name="Salamov A.A."/>
            <person name="Bradshaw R.E."/>
            <person name="Ciuffetti L."/>
            <person name="Hamelin R.C."/>
            <person name="Kema G.H.J."/>
            <person name="Lawrence C."/>
            <person name="Scott J.A."/>
            <person name="Spatafora J.W."/>
            <person name="Turgeon B.G."/>
            <person name="de Wit P.J.G.M."/>
            <person name="Zhong S."/>
            <person name="Goodwin S.B."/>
            <person name="Grigoriev I.V."/>
        </authorList>
    </citation>
    <scope>NUCLEOTIDE SEQUENCE [LARGE SCALE GENOMIC DNA]</scope>
    <source>
        <strain evidence="10 11">CIRAD86</strain>
    </source>
</reference>
<dbReference type="STRING" id="383855.M3ALN2"/>
<sequence>MAFRKRNISIGRSPNSTSTESPAANVPGVRPSPLTSHSVTSTGTASLDGLLGGHSGLALGNSLLIEESGTTDFAGALLKYYAAEGICQGHVLHVVGLGEGWVRELPGKAEEKSKDNLARSAADEEKMKIAWRYERFGQAGERGASSATSEIPFNHTFDLSKRLATLADARVNHIPISPSFTFDVIIQSVLRNLNTSPDAAIHRLVVPSILSPAMYPPTLSRPEALLGFFRALRSLLRQFPSRLTAMVTLPLELYPRASGMVRWAEILSDGVIELTPFPHLMDASNSLAESGGARGNEEQPQGLVRFHKLPVNSERGEGGAGAGNSIGEDLAFTVSRRKFVIKPFSLPPLEGDQEAQKDAGRVTAKDVEF</sequence>
<evidence type="ECO:0000256" key="4">
    <source>
        <dbReference type="ARBA" id="ARBA00007573"/>
    </source>
</evidence>
<dbReference type="OrthoDB" id="289162at2759"/>
<keyword evidence="11" id="KW-1185">Reference proteome</keyword>
<comment type="similarity">
    <text evidence="4">Belongs to the ELP4 family.</text>
</comment>
<evidence type="ECO:0000256" key="6">
    <source>
        <dbReference type="ARBA" id="ARBA00022490"/>
    </source>
</evidence>
<evidence type="ECO:0000256" key="1">
    <source>
        <dbReference type="ARBA" id="ARBA00004123"/>
    </source>
</evidence>
<feature type="region of interest" description="Disordered" evidence="9">
    <location>
        <begin position="1"/>
        <end position="41"/>
    </location>
</feature>
<dbReference type="Gene3D" id="3.40.50.300">
    <property type="entry name" value="P-loop containing nucleotide triphosphate hydrolases"/>
    <property type="match status" value="1"/>
</dbReference>
<dbReference type="KEGG" id="pfj:MYCFIDRAFT_144445"/>
<dbReference type="Pfam" id="PF05625">
    <property type="entry name" value="PAXNEB"/>
    <property type="match status" value="1"/>
</dbReference>
<dbReference type="GO" id="GO:0005737">
    <property type="term" value="C:cytoplasm"/>
    <property type="evidence" value="ECO:0007669"/>
    <property type="project" value="UniProtKB-SubCell"/>
</dbReference>
<evidence type="ECO:0000256" key="3">
    <source>
        <dbReference type="ARBA" id="ARBA00005043"/>
    </source>
</evidence>
<dbReference type="Proteomes" id="UP000016932">
    <property type="component" value="Unassembled WGS sequence"/>
</dbReference>
<dbReference type="InterPro" id="IPR008728">
    <property type="entry name" value="Elongator_complex_protein_4"/>
</dbReference>
<protein>
    <recommendedName>
        <fullName evidence="5">Elongator complex protein 4</fullName>
    </recommendedName>
</protein>
<dbReference type="PANTHER" id="PTHR12896">
    <property type="entry name" value="PAX6 NEIGHBOR PROTEIN PAXNEB"/>
    <property type="match status" value="1"/>
</dbReference>
<dbReference type="GO" id="GO:0033588">
    <property type="term" value="C:elongator holoenzyme complex"/>
    <property type="evidence" value="ECO:0007669"/>
    <property type="project" value="InterPro"/>
</dbReference>
<gene>
    <name evidence="10" type="ORF">MYCFIDRAFT_144445</name>
</gene>
<dbReference type="GO" id="GO:0002926">
    <property type="term" value="P:tRNA wobble base 5-methoxycarbonylmethyl-2-thiouridinylation"/>
    <property type="evidence" value="ECO:0007669"/>
    <property type="project" value="EnsemblFungi"/>
</dbReference>
<comment type="subcellular location">
    <subcellularLocation>
        <location evidence="2">Cytoplasm</location>
    </subcellularLocation>
    <subcellularLocation>
        <location evidence="1">Nucleus</location>
    </subcellularLocation>
</comment>
<feature type="compositionally biased region" description="Polar residues" evidence="9">
    <location>
        <begin position="10"/>
        <end position="22"/>
    </location>
</feature>
<dbReference type="eggNOG" id="KOG3949">
    <property type="taxonomic scope" value="Eukaryota"/>
</dbReference>
<keyword evidence="7" id="KW-0819">tRNA processing</keyword>
<evidence type="ECO:0000256" key="8">
    <source>
        <dbReference type="ARBA" id="ARBA00023242"/>
    </source>
</evidence>
<dbReference type="PANTHER" id="PTHR12896:SF1">
    <property type="entry name" value="ELONGATOR COMPLEX PROTEIN 4"/>
    <property type="match status" value="1"/>
</dbReference>
<proteinExistence type="inferred from homology"/>
<dbReference type="GO" id="GO:0140018">
    <property type="term" value="P:regulation of cytoplasmic translational fidelity"/>
    <property type="evidence" value="ECO:0007669"/>
    <property type="project" value="EnsemblFungi"/>
</dbReference>
<dbReference type="GO" id="GO:0008023">
    <property type="term" value="C:transcription elongation factor complex"/>
    <property type="evidence" value="ECO:0007669"/>
    <property type="project" value="TreeGrafter"/>
</dbReference>
<accession>M3ALN2</accession>
<evidence type="ECO:0000256" key="5">
    <source>
        <dbReference type="ARBA" id="ARBA00020265"/>
    </source>
</evidence>
<evidence type="ECO:0000256" key="7">
    <source>
        <dbReference type="ARBA" id="ARBA00022694"/>
    </source>
</evidence>
<comment type="pathway">
    <text evidence="3">tRNA modification; 5-methoxycarbonylmethyl-2-thiouridine-tRNA biosynthesis.</text>
</comment>
<keyword evidence="8" id="KW-0539">Nucleus</keyword>
<organism evidence="10 11">
    <name type="scientific">Pseudocercospora fijiensis (strain CIRAD86)</name>
    <name type="common">Black leaf streak disease fungus</name>
    <name type="synonym">Mycosphaerella fijiensis</name>
    <dbReference type="NCBI Taxonomy" id="383855"/>
    <lineage>
        <taxon>Eukaryota</taxon>
        <taxon>Fungi</taxon>
        <taxon>Dikarya</taxon>
        <taxon>Ascomycota</taxon>
        <taxon>Pezizomycotina</taxon>
        <taxon>Dothideomycetes</taxon>
        <taxon>Dothideomycetidae</taxon>
        <taxon>Mycosphaerellales</taxon>
        <taxon>Mycosphaerellaceae</taxon>
        <taxon>Pseudocercospora</taxon>
    </lineage>
</organism>
<name>M3ALN2_PSEFD</name>
<evidence type="ECO:0000256" key="9">
    <source>
        <dbReference type="SAM" id="MobiDB-lite"/>
    </source>
</evidence>
<dbReference type="InterPro" id="IPR027417">
    <property type="entry name" value="P-loop_NTPase"/>
</dbReference>
<dbReference type="CDD" id="cd19494">
    <property type="entry name" value="Elp4"/>
    <property type="match status" value="1"/>
</dbReference>
<dbReference type="RefSeq" id="XP_007930750.1">
    <property type="nucleotide sequence ID" value="XM_007932559.1"/>
</dbReference>
<dbReference type="UniPathway" id="UPA00988"/>
<evidence type="ECO:0000256" key="2">
    <source>
        <dbReference type="ARBA" id="ARBA00004496"/>
    </source>
</evidence>